<dbReference type="PANTHER" id="PTHR46974:SF1">
    <property type="entry name" value="MITOCHONDRIAL GTP_GDP CARRIER PROTEIN 1"/>
    <property type="match status" value="1"/>
</dbReference>
<dbReference type="InterPro" id="IPR053042">
    <property type="entry name" value="Mito_GTP/GDP_Carrier"/>
</dbReference>
<proteinExistence type="predicted"/>
<dbReference type="InterPro" id="IPR023395">
    <property type="entry name" value="MCP_dom_sf"/>
</dbReference>
<dbReference type="VEuPathDB" id="FungiDB:HpaG813672"/>
<dbReference type="PANTHER" id="PTHR46974">
    <property type="entry name" value="MITOCHONDRIAL GTP/GDP CARRIER PROTEIN 1"/>
    <property type="match status" value="1"/>
</dbReference>
<keyword evidence="2" id="KW-0812">Transmembrane</keyword>
<dbReference type="GO" id="GO:0001409">
    <property type="term" value="F:guanine nucleotide transmembrane transporter activity"/>
    <property type="evidence" value="ECO:0007669"/>
    <property type="project" value="TreeGrafter"/>
</dbReference>
<dbReference type="Pfam" id="PF00153">
    <property type="entry name" value="Mito_carr"/>
    <property type="match status" value="1"/>
</dbReference>
<dbReference type="AlphaFoldDB" id="M4C3K4"/>
<accession>M4C3K4</accession>
<evidence type="ECO:0000256" key="2">
    <source>
        <dbReference type="ARBA" id="ARBA00022692"/>
    </source>
</evidence>
<comment type="subcellular location">
    <subcellularLocation>
        <location evidence="1">Membrane</location>
        <topology evidence="1">Multi-pass membrane protein</topology>
    </subcellularLocation>
</comment>
<reference evidence="5" key="1">
    <citation type="journal article" date="2010" name="Science">
        <title>Signatures of adaptation to obligate biotrophy in the Hyaloperonospora arabidopsidis genome.</title>
        <authorList>
            <person name="Baxter L."/>
            <person name="Tripathy S."/>
            <person name="Ishaque N."/>
            <person name="Boot N."/>
            <person name="Cabral A."/>
            <person name="Kemen E."/>
            <person name="Thines M."/>
            <person name="Ah-Fong A."/>
            <person name="Anderson R."/>
            <person name="Badejoko W."/>
            <person name="Bittner-Eddy P."/>
            <person name="Boore J.L."/>
            <person name="Chibucos M.C."/>
            <person name="Coates M."/>
            <person name="Dehal P."/>
            <person name="Delehaunty K."/>
            <person name="Dong S."/>
            <person name="Downton P."/>
            <person name="Dumas B."/>
            <person name="Fabro G."/>
            <person name="Fronick C."/>
            <person name="Fuerstenberg S.I."/>
            <person name="Fulton L."/>
            <person name="Gaulin E."/>
            <person name="Govers F."/>
            <person name="Hughes L."/>
            <person name="Humphray S."/>
            <person name="Jiang R.H."/>
            <person name="Judelson H."/>
            <person name="Kamoun S."/>
            <person name="Kyung K."/>
            <person name="Meijer H."/>
            <person name="Minx P."/>
            <person name="Morris P."/>
            <person name="Nelson J."/>
            <person name="Phuntumart V."/>
            <person name="Qutob D."/>
            <person name="Rehmany A."/>
            <person name="Rougon-Cardoso A."/>
            <person name="Ryden P."/>
            <person name="Torto-Alalibo T."/>
            <person name="Studholme D."/>
            <person name="Wang Y."/>
            <person name="Win J."/>
            <person name="Wood J."/>
            <person name="Clifton S.W."/>
            <person name="Rogers J."/>
            <person name="Van den Ackerveken G."/>
            <person name="Jones J.D."/>
            <person name="McDowell J.M."/>
            <person name="Beynon J."/>
            <person name="Tyler B.M."/>
        </authorList>
    </citation>
    <scope>NUCLEOTIDE SEQUENCE [LARGE SCALE GENOMIC DNA]</scope>
    <source>
        <strain evidence="5">Emoy2</strain>
    </source>
</reference>
<dbReference type="InParanoid" id="M4C3K4"/>
<dbReference type="SUPFAM" id="SSF103506">
    <property type="entry name" value="Mitochondrial carrier"/>
    <property type="match status" value="1"/>
</dbReference>
<evidence type="ECO:0000313" key="4">
    <source>
        <dbReference type="EnsemblProtists" id="HpaP813672"/>
    </source>
</evidence>
<dbReference type="GO" id="GO:0016020">
    <property type="term" value="C:membrane"/>
    <property type="evidence" value="ECO:0007669"/>
    <property type="project" value="UniProtKB-SubCell"/>
</dbReference>
<dbReference type="InterPro" id="IPR018108">
    <property type="entry name" value="MCP_transmembrane"/>
</dbReference>
<keyword evidence="5" id="KW-1185">Reference proteome</keyword>
<organism evidence="4 5">
    <name type="scientific">Hyaloperonospora arabidopsidis (strain Emoy2)</name>
    <name type="common">Downy mildew agent</name>
    <name type="synonym">Peronospora arabidopsidis</name>
    <dbReference type="NCBI Taxonomy" id="559515"/>
    <lineage>
        <taxon>Eukaryota</taxon>
        <taxon>Sar</taxon>
        <taxon>Stramenopiles</taxon>
        <taxon>Oomycota</taxon>
        <taxon>Peronosporomycetes</taxon>
        <taxon>Peronosporales</taxon>
        <taxon>Peronosporaceae</taxon>
        <taxon>Hyaloperonospora</taxon>
    </lineage>
</organism>
<dbReference type="eggNOG" id="KOG0750">
    <property type="taxonomic scope" value="Eukaryota"/>
</dbReference>
<reference evidence="4" key="2">
    <citation type="submission" date="2015-06" db="UniProtKB">
        <authorList>
            <consortium name="EnsemblProtists"/>
        </authorList>
    </citation>
    <scope>IDENTIFICATION</scope>
    <source>
        <strain evidence="4">Emoy2</strain>
    </source>
</reference>
<dbReference type="GO" id="GO:0005739">
    <property type="term" value="C:mitochondrion"/>
    <property type="evidence" value="ECO:0007669"/>
    <property type="project" value="TreeGrafter"/>
</dbReference>
<evidence type="ECO:0000256" key="1">
    <source>
        <dbReference type="ARBA" id="ARBA00004141"/>
    </source>
</evidence>
<dbReference type="HOGENOM" id="CLU_961228_0_0_1"/>
<keyword evidence="3" id="KW-0472">Membrane</keyword>
<name>M4C3K4_HYAAE</name>
<evidence type="ECO:0000313" key="5">
    <source>
        <dbReference type="Proteomes" id="UP000011713"/>
    </source>
</evidence>
<evidence type="ECO:0000256" key="3">
    <source>
        <dbReference type="ARBA" id="ARBA00023136"/>
    </source>
</evidence>
<sequence length="290" mass="31386">MVKTMVASLPSDSKPSSTSAIVSARLLGSTCSGLCELMIFHPVDTIAKRLMTNKEPVRPVCPVSRLQRSCSLKRLGFAAGYKVSQRIYKFGGQPVVNDYMATNHAAFFRHTFGDRNAKTMMHASAGSLIGMGEIALLPLDVLKIRAQTNPAAIAGKGVGHIFKMEGFALYRGAAWTAARNAPGSFALFGGSAVAKEYIFQLEDYSNATFFQNFVSSISGASASIIGPGSQAVCCRAQARVFVRGRSAPYRVLREGFYLLVNVRTALLLPKAVHVGSHCAIERRQWITCLR</sequence>
<evidence type="ECO:0008006" key="6">
    <source>
        <dbReference type="Google" id="ProtNLM"/>
    </source>
</evidence>
<protein>
    <recommendedName>
        <fullName evidence="6">Mitochondrial carrier protein</fullName>
    </recommendedName>
</protein>
<dbReference type="EnsemblProtists" id="HpaT813672">
    <property type="protein sequence ID" value="HpaP813672"/>
    <property type="gene ID" value="HpaG813672"/>
</dbReference>
<dbReference type="Proteomes" id="UP000011713">
    <property type="component" value="Unassembled WGS sequence"/>
</dbReference>
<dbReference type="EMBL" id="ABWE02002709">
    <property type="status" value="NOT_ANNOTATED_CDS"/>
    <property type="molecule type" value="Genomic_DNA"/>
</dbReference>
<dbReference type="Gene3D" id="1.50.40.10">
    <property type="entry name" value="Mitochondrial carrier domain"/>
    <property type="match status" value="1"/>
</dbReference>